<organism evidence="1 2">
    <name type="scientific">Longispora fulva</name>
    <dbReference type="NCBI Taxonomy" id="619741"/>
    <lineage>
        <taxon>Bacteria</taxon>
        <taxon>Bacillati</taxon>
        <taxon>Actinomycetota</taxon>
        <taxon>Actinomycetes</taxon>
        <taxon>Micromonosporales</taxon>
        <taxon>Micromonosporaceae</taxon>
        <taxon>Longispora</taxon>
    </lineage>
</organism>
<gene>
    <name evidence="1" type="ORF">IW245_000906</name>
</gene>
<evidence type="ECO:0000313" key="1">
    <source>
        <dbReference type="EMBL" id="MBG6134712.1"/>
    </source>
</evidence>
<sequence length="302" mass="33892">MDLELELARALATGPFHLALSLAVRRRGLTLDRLCHRLAERDIRLSTAALSYWASGRRRPERGDSLKGVAALEEVLGLPAGALTALLPPPRPRGRYSTDHEPSLRPWRAGILERMAEELAMPAYSGLRKLSVDEHVAIDASRCERTRRVREVLRAEQEDVSRFFLFWHVDDPSAGKPEFSDLRACRPGRHRWDPASGYLITEMLVDRRLAVGDTAIVQYTVDIRGHEPVTRCTRTVSRTVHAFALQVTFAAGAVPERCASFHQAAADEADEDLRDLRVDSSRSVHLARIEARPGVYGIQLHW</sequence>
<evidence type="ECO:0000313" key="2">
    <source>
        <dbReference type="Proteomes" id="UP000622552"/>
    </source>
</evidence>
<dbReference type="Proteomes" id="UP000622552">
    <property type="component" value="Unassembled WGS sequence"/>
</dbReference>
<comment type="caution">
    <text evidence="1">The sequence shown here is derived from an EMBL/GenBank/DDBJ whole genome shotgun (WGS) entry which is preliminary data.</text>
</comment>
<proteinExistence type="predicted"/>
<protein>
    <submittedName>
        <fullName evidence="1">Uncharacterized protein</fullName>
    </submittedName>
</protein>
<accession>A0A8J7KN21</accession>
<dbReference type="EMBL" id="JADOUF010000001">
    <property type="protein sequence ID" value="MBG6134712.1"/>
    <property type="molecule type" value="Genomic_DNA"/>
</dbReference>
<keyword evidence="2" id="KW-1185">Reference proteome</keyword>
<dbReference type="RefSeq" id="WP_197001912.1">
    <property type="nucleotide sequence ID" value="NZ_BONS01000023.1"/>
</dbReference>
<reference evidence="1" key="1">
    <citation type="submission" date="2020-11" db="EMBL/GenBank/DDBJ databases">
        <title>Sequencing the genomes of 1000 actinobacteria strains.</title>
        <authorList>
            <person name="Klenk H.-P."/>
        </authorList>
    </citation>
    <scope>NUCLEOTIDE SEQUENCE</scope>
    <source>
        <strain evidence="1">DSM 45356</strain>
    </source>
</reference>
<dbReference type="AlphaFoldDB" id="A0A8J7KN21"/>
<name>A0A8J7KN21_9ACTN</name>